<evidence type="ECO:0000256" key="1">
    <source>
        <dbReference type="ARBA" id="ARBA00008760"/>
    </source>
</evidence>
<evidence type="ECO:0000313" key="7">
    <source>
        <dbReference type="Proteomes" id="UP000824232"/>
    </source>
</evidence>
<dbReference type="GO" id="GO:0003735">
    <property type="term" value="F:structural constituent of ribosome"/>
    <property type="evidence" value="ECO:0007669"/>
    <property type="project" value="InterPro"/>
</dbReference>
<evidence type="ECO:0000256" key="4">
    <source>
        <dbReference type="ARBA" id="ARBA00035475"/>
    </source>
</evidence>
<dbReference type="AlphaFoldDB" id="A0A9D1J499"/>
<evidence type="ECO:0000256" key="5">
    <source>
        <dbReference type="SAM" id="MobiDB-lite"/>
    </source>
</evidence>
<keyword evidence="3" id="KW-0687">Ribonucleoprotein</keyword>
<dbReference type="EMBL" id="DVHC01000074">
    <property type="protein sequence ID" value="HIR59934.1"/>
    <property type="molecule type" value="Genomic_DNA"/>
</dbReference>
<protein>
    <recommendedName>
        <fullName evidence="4">50S ribosomal protein L28</fullName>
    </recommendedName>
</protein>
<accession>A0A9D1J499</accession>
<keyword evidence="2 6" id="KW-0689">Ribosomal protein</keyword>
<evidence type="ECO:0000313" key="6">
    <source>
        <dbReference type="EMBL" id="HIR59934.1"/>
    </source>
</evidence>
<comment type="similarity">
    <text evidence="1">Belongs to the bacterial ribosomal protein bL28 family.</text>
</comment>
<dbReference type="InterPro" id="IPR050096">
    <property type="entry name" value="Bacterial_rp_bL28"/>
</dbReference>
<dbReference type="GO" id="GO:1990904">
    <property type="term" value="C:ribonucleoprotein complex"/>
    <property type="evidence" value="ECO:0007669"/>
    <property type="project" value="UniProtKB-KW"/>
</dbReference>
<dbReference type="SUPFAM" id="SSF143800">
    <property type="entry name" value="L28p-like"/>
    <property type="match status" value="1"/>
</dbReference>
<feature type="region of interest" description="Disordered" evidence="5">
    <location>
        <begin position="1"/>
        <end position="30"/>
    </location>
</feature>
<reference evidence="6" key="2">
    <citation type="journal article" date="2021" name="PeerJ">
        <title>Extensive microbial diversity within the chicken gut microbiome revealed by metagenomics and culture.</title>
        <authorList>
            <person name="Gilroy R."/>
            <person name="Ravi A."/>
            <person name="Getino M."/>
            <person name="Pursley I."/>
            <person name="Horton D.L."/>
            <person name="Alikhan N.F."/>
            <person name="Baker D."/>
            <person name="Gharbi K."/>
            <person name="Hall N."/>
            <person name="Watson M."/>
            <person name="Adriaenssens E.M."/>
            <person name="Foster-Nyarko E."/>
            <person name="Jarju S."/>
            <person name="Secka A."/>
            <person name="Antonio M."/>
            <person name="Oren A."/>
            <person name="Chaudhuri R.R."/>
            <person name="La Ragione R."/>
            <person name="Hildebrand F."/>
            <person name="Pallen M.J."/>
        </authorList>
    </citation>
    <scope>NUCLEOTIDE SEQUENCE</scope>
    <source>
        <strain evidence="6">CHK184-20233</strain>
    </source>
</reference>
<gene>
    <name evidence="6" type="ORF">IAB38_07865</name>
</gene>
<dbReference type="PANTHER" id="PTHR39080">
    <property type="entry name" value="50S RIBOSOMAL PROTEIN L28"/>
    <property type="match status" value="1"/>
</dbReference>
<reference evidence="6" key="1">
    <citation type="submission" date="2020-10" db="EMBL/GenBank/DDBJ databases">
        <authorList>
            <person name="Gilroy R."/>
        </authorList>
    </citation>
    <scope>NUCLEOTIDE SEQUENCE</scope>
    <source>
        <strain evidence="6">CHK184-20233</strain>
    </source>
</reference>
<dbReference type="PANTHER" id="PTHR39080:SF1">
    <property type="entry name" value="LARGE RIBOSOMAL SUBUNIT PROTEIN BL28A"/>
    <property type="match status" value="1"/>
</dbReference>
<sequence length="60" mass="6814">MAKKVTSKKPLTGNSRSHALNATKRQQKPNLQVIRLEDGTKIRMSAREIRSLRKQDKQAA</sequence>
<dbReference type="InterPro" id="IPR034704">
    <property type="entry name" value="Ribosomal_bL28/bL31-like_sf"/>
</dbReference>
<dbReference type="Gene3D" id="2.30.170.40">
    <property type="entry name" value="Ribosomal protein L28/L24"/>
    <property type="match status" value="1"/>
</dbReference>
<feature type="compositionally biased region" description="Polar residues" evidence="5">
    <location>
        <begin position="12"/>
        <end position="30"/>
    </location>
</feature>
<dbReference type="InterPro" id="IPR037147">
    <property type="entry name" value="Ribosomal_bL28_sf"/>
</dbReference>
<dbReference type="InterPro" id="IPR026569">
    <property type="entry name" value="Ribosomal_bL28"/>
</dbReference>
<name>A0A9D1J499_9FIRM</name>
<proteinExistence type="inferred from homology"/>
<dbReference type="Pfam" id="PF00830">
    <property type="entry name" value="Ribosomal_L28"/>
    <property type="match status" value="1"/>
</dbReference>
<dbReference type="GO" id="GO:0005840">
    <property type="term" value="C:ribosome"/>
    <property type="evidence" value="ECO:0007669"/>
    <property type="project" value="UniProtKB-KW"/>
</dbReference>
<organism evidence="6 7">
    <name type="scientific">Candidatus Onthousia excrementipullorum</name>
    <dbReference type="NCBI Taxonomy" id="2840884"/>
    <lineage>
        <taxon>Bacteria</taxon>
        <taxon>Bacillati</taxon>
        <taxon>Bacillota</taxon>
        <taxon>Bacilli</taxon>
        <taxon>Candidatus Onthousia</taxon>
    </lineage>
</organism>
<evidence type="ECO:0000256" key="3">
    <source>
        <dbReference type="ARBA" id="ARBA00023274"/>
    </source>
</evidence>
<comment type="caution">
    <text evidence="6">The sequence shown here is derived from an EMBL/GenBank/DDBJ whole genome shotgun (WGS) entry which is preliminary data.</text>
</comment>
<evidence type="ECO:0000256" key="2">
    <source>
        <dbReference type="ARBA" id="ARBA00022980"/>
    </source>
</evidence>
<dbReference type="Proteomes" id="UP000824232">
    <property type="component" value="Unassembled WGS sequence"/>
</dbReference>